<organism evidence="1 2">
    <name type="scientific">Ophiobolus disseminans</name>
    <dbReference type="NCBI Taxonomy" id="1469910"/>
    <lineage>
        <taxon>Eukaryota</taxon>
        <taxon>Fungi</taxon>
        <taxon>Dikarya</taxon>
        <taxon>Ascomycota</taxon>
        <taxon>Pezizomycotina</taxon>
        <taxon>Dothideomycetes</taxon>
        <taxon>Pleosporomycetidae</taxon>
        <taxon>Pleosporales</taxon>
        <taxon>Pleosporineae</taxon>
        <taxon>Phaeosphaeriaceae</taxon>
        <taxon>Ophiobolus</taxon>
    </lineage>
</organism>
<dbReference type="InterPro" id="IPR011990">
    <property type="entry name" value="TPR-like_helical_dom_sf"/>
</dbReference>
<dbReference type="SUPFAM" id="SSF48452">
    <property type="entry name" value="TPR-like"/>
    <property type="match status" value="1"/>
</dbReference>
<dbReference type="InterPro" id="IPR053137">
    <property type="entry name" value="NLR-like"/>
</dbReference>
<dbReference type="Pfam" id="PF13374">
    <property type="entry name" value="TPR_10"/>
    <property type="match status" value="2"/>
</dbReference>
<keyword evidence="2" id="KW-1185">Reference proteome</keyword>
<name>A0A6A6ZAB7_9PLEO</name>
<dbReference type="OrthoDB" id="3925022at2759"/>
<dbReference type="Proteomes" id="UP000799424">
    <property type="component" value="Unassembled WGS sequence"/>
</dbReference>
<dbReference type="EMBL" id="MU006266">
    <property type="protein sequence ID" value="KAF2818052.1"/>
    <property type="molecule type" value="Genomic_DNA"/>
</dbReference>
<dbReference type="Gene3D" id="1.25.40.10">
    <property type="entry name" value="Tetratricopeptide repeat domain"/>
    <property type="match status" value="1"/>
</dbReference>
<dbReference type="PANTHER" id="PTHR46082:SF6">
    <property type="entry name" value="AAA+ ATPASE DOMAIN-CONTAINING PROTEIN-RELATED"/>
    <property type="match status" value="1"/>
</dbReference>
<evidence type="ECO:0000313" key="2">
    <source>
        <dbReference type="Proteomes" id="UP000799424"/>
    </source>
</evidence>
<gene>
    <name evidence="1" type="ORF">CC86DRAFT_310041</name>
</gene>
<protein>
    <recommendedName>
        <fullName evidence="3">TPR-like protein</fullName>
    </recommendedName>
</protein>
<feature type="non-terminal residue" evidence="1">
    <location>
        <position position="1"/>
    </location>
</feature>
<dbReference type="PANTHER" id="PTHR46082">
    <property type="entry name" value="ATP/GTP-BINDING PROTEIN-RELATED"/>
    <property type="match status" value="1"/>
</dbReference>
<sequence length="132" mass="14729">YSQGKYEEAEAMNRQTLARYEKVLGYEHPNTLTSVYCLAHLLTHLYRYEESLVLYDRASGGYEAVLGKDHPTTRACRKHYADALAKQEQGQPVISPTIADSSASAHIGKEKGLKLLRGLTKMGIRSSQLSAR</sequence>
<dbReference type="AlphaFoldDB" id="A0A6A6ZAB7"/>
<evidence type="ECO:0000313" key="1">
    <source>
        <dbReference type="EMBL" id="KAF2818052.1"/>
    </source>
</evidence>
<reference evidence="1" key="1">
    <citation type="journal article" date="2020" name="Stud. Mycol.">
        <title>101 Dothideomycetes genomes: a test case for predicting lifestyles and emergence of pathogens.</title>
        <authorList>
            <person name="Haridas S."/>
            <person name="Albert R."/>
            <person name="Binder M."/>
            <person name="Bloem J."/>
            <person name="Labutti K."/>
            <person name="Salamov A."/>
            <person name="Andreopoulos B."/>
            <person name="Baker S."/>
            <person name="Barry K."/>
            <person name="Bills G."/>
            <person name="Bluhm B."/>
            <person name="Cannon C."/>
            <person name="Castanera R."/>
            <person name="Culley D."/>
            <person name="Daum C."/>
            <person name="Ezra D."/>
            <person name="Gonzalez J."/>
            <person name="Henrissat B."/>
            <person name="Kuo A."/>
            <person name="Liang C."/>
            <person name="Lipzen A."/>
            <person name="Lutzoni F."/>
            <person name="Magnuson J."/>
            <person name="Mondo S."/>
            <person name="Nolan M."/>
            <person name="Ohm R."/>
            <person name="Pangilinan J."/>
            <person name="Park H.-J."/>
            <person name="Ramirez L."/>
            <person name="Alfaro M."/>
            <person name="Sun H."/>
            <person name="Tritt A."/>
            <person name="Yoshinaga Y."/>
            <person name="Zwiers L.-H."/>
            <person name="Turgeon B."/>
            <person name="Goodwin S."/>
            <person name="Spatafora J."/>
            <person name="Crous P."/>
            <person name="Grigoriev I."/>
        </authorList>
    </citation>
    <scope>NUCLEOTIDE SEQUENCE</scope>
    <source>
        <strain evidence="1">CBS 113818</strain>
    </source>
</reference>
<accession>A0A6A6ZAB7</accession>
<proteinExistence type="predicted"/>
<evidence type="ECO:0008006" key="3">
    <source>
        <dbReference type="Google" id="ProtNLM"/>
    </source>
</evidence>